<dbReference type="KEGG" id="cqn:G7Y29_04355"/>
<evidence type="ECO:0000313" key="2">
    <source>
        <dbReference type="EMBL" id="QPK84022.1"/>
    </source>
</evidence>
<dbReference type="InterPro" id="IPR019675">
    <property type="entry name" value="DUF2550"/>
</dbReference>
<keyword evidence="1" id="KW-0812">Transmembrane</keyword>
<protein>
    <submittedName>
        <fullName evidence="2">DUF2550 domain-containing protein</fullName>
    </submittedName>
</protein>
<evidence type="ECO:0000313" key="3">
    <source>
        <dbReference type="Proteomes" id="UP000594586"/>
    </source>
</evidence>
<dbReference type="RefSeq" id="WP_165002152.1">
    <property type="nucleotide sequence ID" value="NZ_CP064955.1"/>
</dbReference>
<dbReference type="Pfam" id="PF10739">
    <property type="entry name" value="DUF2550"/>
    <property type="match status" value="1"/>
</dbReference>
<dbReference type="EMBL" id="CP064955">
    <property type="protein sequence ID" value="QPK84022.1"/>
    <property type="molecule type" value="Genomic_DNA"/>
</dbReference>
<keyword evidence="1" id="KW-0472">Membrane</keyword>
<proteinExistence type="predicted"/>
<organism evidence="2 3">
    <name type="scientific">Corynebacterium qintianiae</name>
    <dbReference type="NCBI Taxonomy" id="2709392"/>
    <lineage>
        <taxon>Bacteria</taxon>
        <taxon>Bacillati</taxon>
        <taxon>Actinomycetota</taxon>
        <taxon>Actinomycetes</taxon>
        <taxon>Mycobacteriales</taxon>
        <taxon>Corynebacteriaceae</taxon>
        <taxon>Corynebacterium</taxon>
    </lineage>
</organism>
<accession>A0A7T0KNZ4</accession>
<feature type="transmembrane region" description="Helical" evidence="1">
    <location>
        <begin position="6"/>
        <end position="24"/>
    </location>
</feature>
<keyword evidence="3" id="KW-1185">Reference proteome</keyword>
<evidence type="ECO:0000256" key="1">
    <source>
        <dbReference type="SAM" id="Phobius"/>
    </source>
</evidence>
<name>A0A7T0KNZ4_9CORY</name>
<gene>
    <name evidence="2" type="ORF">G7Y29_04355</name>
</gene>
<dbReference type="Proteomes" id="UP000594586">
    <property type="component" value="Chromosome"/>
</dbReference>
<dbReference type="AlphaFoldDB" id="A0A7T0KNZ4"/>
<keyword evidence="1" id="KW-1133">Transmembrane helix</keyword>
<reference evidence="2 3" key="1">
    <citation type="submission" date="2020-11" db="EMBL/GenBank/DDBJ databases">
        <title>Corynebacterium sp. MC1420.</title>
        <authorList>
            <person name="Zhou J."/>
        </authorList>
    </citation>
    <scope>NUCLEOTIDE SEQUENCE [LARGE SCALE GENOMIC DNA]</scope>
    <source>
        <strain evidence="2 3">MC1420</strain>
    </source>
</reference>
<sequence>MEIVGYVLVAAGLILLLAALWRFTSVRNHGSQGLLRQMPAEGVHGWRHGVFLYSGESLKFYKLRSLAFKSDIVLCRRGTEVEGFRDVTDAEREIMPDIDRVLVLGSPSGTYEFASDRRARMALVSWLESAPHERQMRRDLKVPAQRAQRGRAYRS</sequence>